<dbReference type="VEuPathDB" id="FungiDB:SAPIO_CDS8791"/>
<evidence type="ECO:0000259" key="1">
    <source>
        <dbReference type="Pfam" id="PF01408"/>
    </source>
</evidence>
<feature type="domain" description="Gfo/Idh/MocA-like oxidoreductase N-terminal" evidence="1">
    <location>
        <begin position="4"/>
        <end position="120"/>
    </location>
</feature>
<dbReference type="GO" id="GO:0000166">
    <property type="term" value="F:nucleotide binding"/>
    <property type="evidence" value="ECO:0007669"/>
    <property type="project" value="InterPro"/>
</dbReference>
<dbReference type="GeneID" id="27727863"/>
<evidence type="ECO:0000313" key="3">
    <source>
        <dbReference type="EMBL" id="KEZ39853.1"/>
    </source>
</evidence>
<name>A0A084FXP1_PSEDA</name>
<dbReference type="OMA" id="NEMQSPE"/>
<evidence type="ECO:0000313" key="4">
    <source>
        <dbReference type="Proteomes" id="UP000028545"/>
    </source>
</evidence>
<dbReference type="SUPFAM" id="SSF55347">
    <property type="entry name" value="Glyceraldehyde-3-phosphate dehydrogenase-like, C-terminal domain"/>
    <property type="match status" value="1"/>
</dbReference>
<dbReference type="SUPFAM" id="SSF51735">
    <property type="entry name" value="NAD(P)-binding Rossmann-fold domains"/>
    <property type="match status" value="1"/>
</dbReference>
<organism evidence="3 4">
    <name type="scientific">Pseudallescheria apiosperma</name>
    <name type="common">Scedosporium apiospermum</name>
    <dbReference type="NCBI Taxonomy" id="563466"/>
    <lineage>
        <taxon>Eukaryota</taxon>
        <taxon>Fungi</taxon>
        <taxon>Dikarya</taxon>
        <taxon>Ascomycota</taxon>
        <taxon>Pezizomycotina</taxon>
        <taxon>Sordariomycetes</taxon>
        <taxon>Hypocreomycetidae</taxon>
        <taxon>Microascales</taxon>
        <taxon>Microascaceae</taxon>
        <taxon>Scedosporium</taxon>
    </lineage>
</organism>
<dbReference type="InterPro" id="IPR000683">
    <property type="entry name" value="Gfo/Idh/MocA-like_OxRdtase_N"/>
</dbReference>
<dbReference type="RefSeq" id="XP_016639652.1">
    <property type="nucleotide sequence ID" value="XM_016790349.1"/>
</dbReference>
<dbReference type="HOGENOM" id="CLU_023194_3_1_1"/>
<dbReference type="Gene3D" id="3.40.50.720">
    <property type="entry name" value="NAD(P)-binding Rossmann-like Domain"/>
    <property type="match status" value="1"/>
</dbReference>
<dbReference type="InterPro" id="IPR004104">
    <property type="entry name" value="Gfo/Idh/MocA-like_OxRdtase_C"/>
</dbReference>
<dbReference type="InterPro" id="IPR036291">
    <property type="entry name" value="NAD(P)-bd_dom_sf"/>
</dbReference>
<dbReference type="OrthoDB" id="64915at2759"/>
<dbReference type="EMBL" id="JOWA01000132">
    <property type="protein sequence ID" value="KEZ39853.1"/>
    <property type="molecule type" value="Genomic_DNA"/>
</dbReference>
<comment type="caution">
    <text evidence="3">The sequence shown here is derived from an EMBL/GenBank/DDBJ whole genome shotgun (WGS) entry which is preliminary data.</text>
</comment>
<reference evidence="3 4" key="1">
    <citation type="journal article" date="2014" name="Genome Announc.">
        <title>Draft genome sequence of the pathogenic fungus Scedosporium apiospermum.</title>
        <authorList>
            <person name="Vandeputte P."/>
            <person name="Ghamrawi S."/>
            <person name="Rechenmann M."/>
            <person name="Iltis A."/>
            <person name="Giraud S."/>
            <person name="Fleury M."/>
            <person name="Thornton C."/>
            <person name="Delhaes L."/>
            <person name="Meyer W."/>
            <person name="Papon N."/>
            <person name="Bouchara J.P."/>
        </authorList>
    </citation>
    <scope>NUCLEOTIDE SEQUENCE [LARGE SCALE GENOMIC DNA]</scope>
    <source>
        <strain evidence="3 4">IHEM 14462</strain>
    </source>
</reference>
<dbReference type="Pfam" id="PF01408">
    <property type="entry name" value="GFO_IDH_MocA"/>
    <property type="match status" value="1"/>
</dbReference>
<dbReference type="GO" id="GO:0006740">
    <property type="term" value="P:NADPH regeneration"/>
    <property type="evidence" value="ECO:0007669"/>
    <property type="project" value="TreeGrafter"/>
</dbReference>
<proteinExistence type="predicted"/>
<dbReference type="PANTHER" id="PTHR42840">
    <property type="entry name" value="NAD(P)-BINDING ROSSMANN-FOLD SUPERFAMILY PROTEIN-RELATED"/>
    <property type="match status" value="1"/>
</dbReference>
<dbReference type="GO" id="GO:0005737">
    <property type="term" value="C:cytoplasm"/>
    <property type="evidence" value="ECO:0007669"/>
    <property type="project" value="TreeGrafter"/>
</dbReference>
<dbReference type="Gene3D" id="3.30.360.10">
    <property type="entry name" value="Dihydrodipicolinate Reductase, domain 2"/>
    <property type="match status" value="1"/>
</dbReference>
<dbReference type="Pfam" id="PF02894">
    <property type="entry name" value="GFO_IDH_MocA_C"/>
    <property type="match status" value="1"/>
</dbReference>
<feature type="domain" description="Gfo/Idh/MocA-like oxidoreductase C-terminal" evidence="2">
    <location>
        <begin position="154"/>
        <end position="338"/>
    </location>
</feature>
<keyword evidence="4" id="KW-1185">Reference proteome</keyword>
<dbReference type="GO" id="GO:0016491">
    <property type="term" value="F:oxidoreductase activity"/>
    <property type="evidence" value="ECO:0007669"/>
    <property type="project" value="TreeGrafter"/>
</dbReference>
<gene>
    <name evidence="3" type="ORF">SAPIO_CDS8791</name>
</gene>
<protein>
    <submittedName>
        <fullName evidence="3">Oxidoreductase-like protein</fullName>
    </submittedName>
</protein>
<dbReference type="Proteomes" id="UP000028545">
    <property type="component" value="Unassembled WGS sequence"/>
</dbReference>
<dbReference type="PANTHER" id="PTHR42840:SF5">
    <property type="entry name" value="NAD(P)-BINDING ROSSMANN-FOLD SUPERFAMILY PROTEIN"/>
    <property type="match status" value="1"/>
</dbReference>
<sequence length="348" mass="37802">MTIGIAILGAGIFAREEHYPAIEACEFFSLKAVYSRSQKSASTLASSAKAKVDVYSDDSSADKTLDALLSRSDIHAVTVAVPIPSQPSVIKKAIAAGKHVLSEKPIAKDLATARELIEWYKDIKAPRPIWGVAENFRFLESVTYATEQIRAIGGEIVTFSFSLYALVKDDDKYFNTDWRKIPDYQGGFLLDGGVHFVAGIRSFLAAAGQEVKQLSARTSLIQEKLPPVDTVHGLLTTGSGRSGTFCVSFGTEFKSDFCIELVTTKGAVRLTPVEVTTTKQGTDGEKAEEKKIFEFSVGVKPEIVAFAKSIQKGEVDPRQTPEQGYKDLEILQGLLESGECSGAIKTFN</sequence>
<dbReference type="KEGG" id="sapo:SAPIO_CDS8791"/>
<dbReference type="AlphaFoldDB" id="A0A084FXP1"/>
<evidence type="ECO:0000259" key="2">
    <source>
        <dbReference type="Pfam" id="PF02894"/>
    </source>
</evidence>
<accession>A0A084FXP1</accession>